<evidence type="ECO:0000256" key="2">
    <source>
        <dbReference type="SAM" id="Phobius"/>
    </source>
</evidence>
<accession>A0A9P5MPB1</accession>
<evidence type="ECO:0000313" key="4">
    <source>
        <dbReference type="Proteomes" id="UP000759537"/>
    </source>
</evidence>
<dbReference type="AlphaFoldDB" id="A0A9P5MPB1"/>
<keyword evidence="4" id="KW-1185">Reference proteome</keyword>
<reference evidence="3" key="2">
    <citation type="journal article" date="2020" name="Nat. Commun.">
        <title>Large-scale genome sequencing of mycorrhizal fungi provides insights into the early evolution of symbiotic traits.</title>
        <authorList>
            <person name="Miyauchi S."/>
            <person name="Kiss E."/>
            <person name="Kuo A."/>
            <person name="Drula E."/>
            <person name="Kohler A."/>
            <person name="Sanchez-Garcia M."/>
            <person name="Morin E."/>
            <person name="Andreopoulos B."/>
            <person name="Barry K.W."/>
            <person name="Bonito G."/>
            <person name="Buee M."/>
            <person name="Carver A."/>
            <person name="Chen C."/>
            <person name="Cichocki N."/>
            <person name="Clum A."/>
            <person name="Culley D."/>
            <person name="Crous P.W."/>
            <person name="Fauchery L."/>
            <person name="Girlanda M."/>
            <person name="Hayes R.D."/>
            <person name="Keri Z."/>
            <person name="LaButti K."/>
            <person name="Lipzen A."/>
            <person name="Lombard V."/>
            <person name="Magnuson J."/>
            <person name="Maillard F."/>
            <person name="Murat C."/>
            <person name="Nolan M."/>
            <person name="Ohm R.A."/>
            <person name="Pangilinan J."/>
            <person name="Pereira M.F."/>
            <person name="Perotto S."/>
            <person name="Peter M."/>
            <person name="Pfister S."/>
            <person name="Riley R."/>
            <person name="Sitrit Y."/>
            <person name="Stielow J.B."/>
            <person name="Szollosi G."/>
            <person name="Zifcakova L."/>
            <person name="Stursova M."/>
            <person name="Spatafora J.W."/>
            <person name="Tedersoo L."/>
            <person name="Vaario L.M."/>
            <person name="Yamada A."/>
            <person name="Yan M."/>
            <person name="Wang P."/>
            <person name="Xu J."/>
            <person name="Bruns T."/>
            <person name="Baldrian P."/>
            <person name="Vilgalys R."/>
            <person name="Dunand C."/>
            <person name="Henrissat B."/>
            <person name="Grigoriev I.V."/>
            <person name="Hibbett D."/>
            <person name="Nagy L.G."/>
            <person name="Martin F.M."/>
        </authorList>
    </citation>
    <scope>NUCLEOTIDE SEQUENCE</scope>
    <source>
        <strain evidence="3">Prilba</strain>
    </source>
</reference>
<evidence type="ECO:0000313" key="3">
    <source>
        <dbReference type="EMBL" id="KAF8468485.1"/>
    </source>
</evidence>
<protein>
    <submittedName>
        <fullName evidence="3">Uncharacterized protein</fullName>
    </submittedName>
</protein>
<evidence type="ECO:0000256" key="1">
    <source>
        <dbReference type="SAM" id="MobiDB-lite"/>
    </source>
</evidence>
<feature type="compositionally biased region" description="Polar residues" evidence="1">
    <location>
        <begin position="46"/>
        <end position="62"/>
    </location>
</feature>
<reference evidence="3" key="1">
    <citation type="submission" date="2019-10" db="EMBL/GenBank/DDBJ databases">
        <authorList>
            <consortium name="DOE Joint Genome Institute"/>
            <person name="Kuo A."/>
            <person name="Miyauchi S."/>
            <person name="Kiss E."/>
            <person name="Drula E."/>
            <person name="Kohler A."/>
            <person name="Sanchez-Garcia M."/>
            <person name="Andreopoulos B."/>
            <person name="Barry K.W."/>
            <person name="Bonito G."/>
            <person name="Buee M."/>
            <person name="Carver A."/>
            <person name="Chen C."/>
            <person name="Cichocki N."/>
            <person name="Clum A."/>
            <person name="Culley D."/>
            <person name="Crous P.W."/>
            <person name="Fauchery L."/>
            <person name="Girlanda M."/>
            <person name="Hayes R."/>
            <person name="Keri Z."/>
            <person name="LaButti K."/>
            <person name="Lipzen A."/>
            <person name="Lombard V."/>
            <person name="Magnuson J."/>
            <person name="Maillard F."/>
            <person name="Morin E."/>
            <person name="Murat C."/>
            <person name="Nolan M."/>
            <person name="Ohm R."/>
            <person name="Pangilinan J."/>
            <person name="Pereira M."/>
            <person name="Perotto S."/>
            <person name="Peter M."/>
            <person name="Riley R."/>
            <person name="Sitrit Y."/>
            <person name="Stielow B."/>
            <person name="Szollosi G."/>
            <person name="Zifcakova L."/>
            <person name="Stursova M."/>
            <person name="Spatafora J.W."/>
            <person name="Tedersoo L."/>
            <person name="Vaario L.-M."/>
            <person name="Yamada A."/>
            <person name="Yan M."/>
            <person name="Wang P."/>
            <person name="Xu J."/>
            <person name="Bruns T."/>
            <person name="Baldrian P."/>
            <person name="Vilgalys R."/>
            <person name="Henrissat B."/>
            <person name="Grigoriev I.V."/>
            <person name="Hibbett D."/>
            <person name="Nagy L.G."/>
            <person name="Martin F.M."/>
        </authorList>
    </citation>
    <scope>NUCLEOTIDE SEQUENCE</scope>
    <source>
        <strain evidence="3">Prilba</strain>
    </source>
</reference>
<keyword evidence="2" id="KW-0472">Membrane</keyword>
<dbReference type="Proteomes" id="UP000759537">
    <property type="component" value="Unassembled WGS sequence"/>
</dbReference>
<feature type="transmembrane region" description="Helical" evidence="2">
    <location>
        <begin position="6"/>
        <end position="29"/>
    </location>
</feature>
<feature type="region of interest" description="Disordered" evidence="1">
    <location>
        <begin position="46"/>
        <end position="66"/>
    </location>
</feature>
<proteinExistence type="predicted"/>
<sequence length="120" mass="13430">MAVFYIKLMCVFITVCFLITVSLHPFIILRVRLTRLASSLRISHSTKTGGFQRGAPSSSQLSGGVGKPSTHFSLLPFWIWTMGPECPDYMFSDTVPLTNDASAQEGHLKCWTLWYAALRD</sequence>
<dbReference type="EMBL" id="WHVB01000032">
    <property type="protein sequence ID" value="KAF8468485.1"/>
    <property type="molecule type" value="Genomic_DNA"/>
</dbReference>
<organism evidence="3 4">
    <name type="scientific">Russula ochroleuca</name>
    <dbReference type="NCBI Taxonomy" id="152965"/>
    <lineage>
        <taxon>Eukaryota</taxon>
        <taxon>Fungi</taxon>
        <taxon>Dikarya</taxon>
        <taxon>Basidiomycota</taxon>
        <taxon>Agaricomycotina</taxon>
        <taxon>Agaricomycetes</taxon>
        <taxon>Russulales</taxon>
        <taxon>Russulaceae</taxon>
        <taxon>Russula</taxon>
    </lineage>
</organism>
<name>A0A9P5MPB1_9AGAM</name>
<gene>
    <name evidence="3" type="ORF">DFH94DRAFT_282007</name>
</gene>
<comment type="caution">
    <text evidence="3">The sequence shown here is derived from an EMBL/GenBank/DDBJ whole genome shotgun (WGS) entry which is preliminary data.</text>
</comment>
<keyword evidence="2" id="KW-0812">Transmembrane</keyword>
<keyword evidence="2" id="KW-1133">Transmembrane helix</keyword>